<evidence type="ECO:0000313" key="2">
    <source>
        <dbReference type="Proteomes" id="UP000277204"/>
    </source>
</evidence>
<protein>
    <submittedName>
        <fullName evidence="1">Uncharacterized protein</fullName>
    </submittedName>
</protein>
<accession>A0A3P7WW74</accession>
<organism evidence="1 2">
    <name type="scientific">Schistosoma margrebowiei</name>
    <dbReference type="NCBI Taxonomy" id="48269"/>
    <lineage>
        <taxon>Eukaryota</taxon>
        <taxon>Metazoa</taxon>
        <taxon>Spiralia</taxon>
        <taxon>Lophotrochozoa</taxon>
        <taxon>Platyhelminthes</taxon>
        <taxon>Trematoda</taxon>
        <taxon>Digenea</taxon>
        <taxon>Strigeidida</taxon>
        <taxon>Schistosomatoidea</taxon>
        <taxon>Schistosomatidae</taxon>
        <taxon>Schistosoma</taxon>
    </lineage>
</organism>
<name>A0A3P7WW74_9TREM</name>
<keyword evidence="2" id="KW-1185">Reference proteome</keyword>
<evidence type="ECO:0000313" key="1">
    <source>
        <dbReference type="EMBL" id="VDO58219.1"/>
    </source>
</evidence>
<dbReference type="EMBL" id="UZAI01000997">
    <property type="protein sequence ID" value="VDO58219.1"/>
    <property type="molecule type" value="Genomic_DNA"/>
</dbReference>
<reference evidence="1 2" key="1">
    <citation type="submission" date="2018-11" db="EMBL/GenBank/DDBJ databases">
        <authorList>
            <consortium name="Pathogen Informatics"/>
        </authorList>
    </citation>
    <scope>NUCLEOTIDE SEQUENCE [LARGE SCALE GENOMIC DNA]</scope>
    <source>
        <strain evidence="1 2">Zambia</strain>
    </source>
</reference>
<dbReference type="Proteomes" id="UP000277204">
    <property type="component" value="Unassembled WGS sequence"/>
</dbReference>
<proteinExistence type="predicted"/>
<sequence length="121" mass="13958">MRIYLPLQKQAGIANTRYGLLVTGEPLNRNQRQYVDDTQGHFDSGYKFYLDDLSISVDTIEETKMTYSHFERLLSLGGFNLTKWTSNSVEVLEFIPEEVRVEGNIIICEFNETSKRTLGIE</sequence>
<gene>
    <name evidence="1" type="ORF">SMRZ_LOCUS3481</name>
</gene>
<dbReference type="AlphaFoldDB" id="A0A3P7WW74"/>